<reference evidence="2 3" key="1">
    <citation type="journal article" date="2023" name="Mol. Ecol. Resour.">
        <title>Chromosome-level genome assembly of a triploid poplar Populus alba 'Berolinensis'.</title>
        <authorList>
            <person name="Chen S."/>
            <person name="Yu Y."/>
            <person name="Wang X."/>
            <person name="Wang S."/>
            <person name="Zhang T."/>
            <person name="Zhou Y."/>
            <person name="He R."/>
            <person name="Meng N."/>
            <person name="Wang Y."/>
            <person name="Liu W."/>
            <person name="Liu Z."/>
            <person name="Liu J."/>
            <person name="Guo Q."/>
            <person name="Huang H."/>
            <person name="Sederoff R.R."/>
            <person name="Wang G."/>
            <person name="Qu G."/>
            <person name="Chen S."/>
        </authorList>
    </citation>
    <scope>NUCLEOTIDE SEQUENCE [LARGE SCALE GENOMIC DNA]</scope>
    <source>
        <strain evidence="2">SC-2020</strain>
    </source>
</reference>
<dbReference type="AlphaFoldDB" id="A0AAD6R0F2"/>
<comment type="similarity">
    <text evidence="1">Belongs to the 'GDSL' lipolytic enzyme family.</text>
</comment>
<dbReference type="InterPro" id="IPR036514">
    <property type="entry name" value="SGNH_hydro_sf"/>
</dbReference>
<evidence type="ECO:0000313" key="2">
    <source>
        <dbReference type="EMBL" id="KAJ6999969.1"/>
    </source>
</evidence>
<dbReference type="Gene3D" id="3.40.50.1110">
    <property type="entry name" value="SGNH hydrolase"/>
    <property type="match status" value="1"/>
</dbReference>
<dbReference type="PANTHER" id="PTHR22835">
    <property type="entry name" value="ZINC FINGER FYVE DOMAIN CONTAINING PROTEIN"/>
    <property type="match status" value="1"/>
</dbReference>
<comment type="caution">
    <text evidence="2">The sequence shown here is derived from an EMBL/GenBank/DDBJ whole genome shotgun (WGS) entry which is preliminary data.</text>
</comment>
<proteinExistence type="inferred from homology"/>
<protein>
    <submittedName>
        <fullName evidence="2">Uncharacterized protein</fullName>
    </submittedName>
</protein>
<accession>A0AAD6R0F2</accession>
<organism evidence="2 3">
    <name type="scientific">Populus alba x Populus x berolinensis</name>
    <dbReference type="NCBI Taxonomy" id="444605"/>
    <lineage>
        <taxon>Eukaryota</taxon>
        <taxon>Viridiplantae</taxon>
        <taxon>Streptophyta</taxon>
        <taxon>Embryophyta</taxon>
        <taxon>Tracheophyta</taxon>
        <taxon>Spermatophyta</taxon>
        <taxon>Magnoliopsida</taxon>
        <taxon>eudicotyledons</taxon>
        <taxon>Gunneridae</taxon>
        <taxon>Pentapetalae</taxon>
        <taxon>rosids</taxon>
        <taxon>fabids</taxon>
        <taxon>Malpighiales</taxon>
        <taxon>Salicaceae</taxon>
        <taxon>Saliceae</taxon>
        <taxon>Populus</taxon>
    </lineage>
</organism>
<evidence type="ECO:0000313" key="3">
    <source>
        <dbReference type="Proteomes" id="UP001164929"/>
    </source>
</evidence>
<dbReference type="EMBL" id="JAQIZT010000004">
    <property type="protein sequence ID" value="KAJ6999969.1"/>
    <property type="molecule type" value="Genomic_DNA"/>
</dbReference>
<dbReference type="PANTHER" id="PTHR22835:SF683">
    <property type="entry name" value="OS05G0506800 PROTEIN"/>
    <property type="match status" value="1"/>
</dbReference>
<dbReference type="Proteomes" id="UP001164929">
    <property type="component" value="Chromosome 4"/>
</dbReference>
<keyword evidence="3" id="KW-1185">Reference proteome</keyword>
<sequence>MAGCEESYLCLRKGCFGDSLADTGNSRNLSPPDNLPHFTFLPYGETFFHHPTGRCSDRRLVIDFIGTLTELNILVYHLCNYILEEAWKVSKRPVSILPN</sequence>
<gene>
    <name evidence="2" type="ORF">NC653_010656</name>
</gene>
<evidence type="ECO:0000256" key="1">
    <source>
        <dbReference type="ARBA" id="ARBA00008668"/>
    </source>
</evidence>
<name>A0AAD6R0F2_9ROSI</name>